<dbReference type="PANTHER" id="PTHR42987:SF8">
    <property type="entry name" value="PROTEINASE"/>
    <property type="match status" value="1"/>
</dbReference>
<feature type="region of interest" description="Disordered" evidence="5">
    <location>
        <begin position="1"/>
        <end position="25"/>
    </location>
</feature>
<evidence type="ECO:0000256" key="1">
    <source>
        <dbReference type="ARBA" id="ARBA00008683"/>
    </source>
</evidence>
<evidence type="ECO:0000313" key="8">
    <source>
        <dbReference type="EMBL" id="NWC81460.1"/>
    </source>
</evidence>
<keyword evidence="6" id="KW-1133">Transmembrane helix</keyword>
<evidence type="ECO:0000256" key="5">
    <source>
        <dbReference type="SAM" id="MobiDB-lite"/>
    </source>
</evidence>
<dbReference type="InterPro" id="IPR002142">
    <property type="entry name" value="Peptidase_S49"/>
</dbReference>
<keyword evidence="4" id="KW-0720">Serine protease</keyword>
<dbReference type="InterPro" id="IPR029045">
    <property type="entry name" value="ClpP/crotonase-like_dom_sf"/>
</dbReference>
<keyword evidence="2" id="KW-0645">Protease</keyword>
<dbReference type="Gene3D" id="3.90.226.10">
    <property type="entry name" value="2-enoyl-CoA Hydratase, Chain A, domain 1"/>
    <property type="match status" value="1"/>
</dbReference>
<dbReference type="CDD" id="cd07023">
    <property type="entry name" value="S49_Sppa_N_C"/>
    <property type="match status" value="1"/>
</dbReference>
<sequence>MVDEWKAPGSETEEERLAREDRQEDERVERKSWKLLEKTLLAGVQEQRRARRWGIFFKLLTFVYLFGVLALFLPWTDMDKAASRSTSHTALVEVRGVIADQEAASADNLVKSLREAFKDPKTKAVVMRINSPGGSPVQAGYVYDEIRRLRGEYPDIKLYAVIADLGASGAYYIASAADEIYADKASLVGSIGVTAAGYGFVGSMEKLGVERRTYTAGEHKAFLDPFSPEKPEERAFWQGVLNTTHQQFIAMVKQGRGDRLKDKEHPELFSGLVWSGEQAKALGLVDGLGSASYVAREIVGEKELVDFTVEESPFDRFSKRIGASVAEKLAMYMGFQGPALR</sequence>
<reference evidence="9 10" key="1">
    <citation type="submission" date="2018-06" db="EMBL/GenBank/DDBJ databases">
        <authorList>
            <consortium name="Pathogen Informatics"/>
            <person name="Doyle S."/>
        </authorList>
    </citation>
    <scope>NUCLEOTIDE SEQUENCE [LARGE SCALE GENOMIC DNA]</scope>
    <source>
        <strain evidence="9 10">NCTC7914</strain>
    </source>
</reference>
<dbReference type="EMBL" id="JACARV010000036">
    <property type="protein sequence ID" value="NWC81460.1"/>
    <property type="molecule type" value="Genomic_DNA"/>
</dbReference>
<feature type="compositionally biased region" description="Basic and acidic residues" evidence="5">
    <location>
        <begin position="15"/>
        <end position="25"/>
    </location>
</feature>
<dbReference type="Pfam" id="PF01343">
    <property type="entry name" value="Peptidase_S49"/>
    <property type="match status" value="1"/>
</dbReference>
<dbReference type="Gene3D" id="6.20.330.10">
    <property type="match status" value="1"/>
</dbReference>
<keyword evidence="6" id="KW-0812">Transmembrane</keyword>
<dbReference type="GO" id="GO:0008236">
    <property type="term" value="F:serine-type peptidase activity"/>
    <property type="evidence" value="ECO:0007669"/>
    <property type="project" value="UniProtKB-KW"/>
</dbReference>
<dbReference type="SUPFAM" id="SSF52096">
    <property type="entry name" value="ClpP/crotonase"/>
    <property type="match status" value="1"/>
</dbReference>
<evidence type="ECO:0000256" key="4">
    <source>
        <dbReference type="ARBA" id="ARBA00022825"/>
    </source>
</evidence>
<dbReference type="RefSeq" id="WP_046786562.1">
    <property type="nucleotide sequence ID" value="NZ_JABTYF010000006.1"/>
</dbReference>
<evidence type="ECO:0000313" key="9">
    <source>
        <dbReference type="EMBL" id="SUF08909.1"/>
    </source>
</evidence>
<proteinExistence type="inferred from homology"/>
<reference evidence="8 11" key="2">
    <citation type="submission" date="2020-04" db="EMBL/GenBank/DDBJ databases">
        <title>Molecular characterization of pseudomonads from Agaricus bisporus reveal novel blotch 2 pathogens in Western Europe.</title>
        <authorList>
            <person name="Taparia T."/>
            <person name="Krijger M."/>
            <person name="Haynes E."/>
            <person name="Elpinstone J.G."/>
            <person name="Noble R."/>
            <person name="Van Der Wolf J."/>
        </authorList>
    </citation>
    <scope>NUCLEOTIDE SEQUENCE [LARGE SCALE GENOMIC DNA]</scope>
    <source>
        <strain evidence="8 11">P7765</strain>
    </source>
</reference>
<keyword evidence="3 9" id="KW-0378">Hydrolase</keyword>
<dbReference type="PANTHER" id="PTHR42987">
    <property type="entry name" value="PEPTIDASE S49"/>
    <property type="match status" value="1"/>
</dbReference>
<name>A0A379PNM2_PSEPU</name>
<feature type="domain" description="Peptidase S49" evidence="7">
    <location>
        <begin position="156"/>
        <end position="299"/>
    </location>
</feature>
<dbReference type="Proteomes" id="UP000542695">
    <property type="component" value="Unassembled WGS sequence"/>
</dbReference>
<evidence type="ECO:0000313" key="11">
    <source>
        <dbReference type="Proteomes" id="UP000542695"/>
    </source>
</evidence>
<evidence type="ECO:0000256" key="2">
    <source>
        <dbReference type="ARBA" id="ARBA00022670"/>
    </source>
</evidence>
<dbReference type="EC" id="3.4.21.-" evidence="9"/>
<dbReference type="InterPro" id="IPR047272">
    <property type="entry name" value="S49_SppA_C"/>
</dbReference>
<comment type="similarity">
    <text evidence="1">Belongs to the peptidase S49 family.</text>
</comment>
<dbReference type="Proteomes" id="UP000254602">
    <property type="component" value="Unassembled WGS sequence"/>
</dbReference>
<accession>A0A379PNM2</accession>
<organism evidence="9 10">
    <name type="scientific">Pseudomonas putida</name>
    <name type="common">Arthrobacter siderocapsulatus</name>
    <dbReference type="NCBI Taxonomy" id="303"/>
    <lineage>
        <taxon>Bacteria</taxon>
        <taxon>Pseudomonadati</taxon>
        <taxon>Pseudomonadota</taxon>
        <taxon>Gammaproteobacteria</taxon>
        <taxon>Pseudomonadales</taxon>
        <taxon>Pseudomonadaceae</taxon>
        <taxon>Pseudomonas</taxon>
    </lineage>
</organism>
<evidence type="ECO:0000313" key="10">
    <source>
        <dbReference type="Proteomes" id="UP000254602"/>
    </source>
</evidence>
<dbReference type="EMBL" id="UGUY01000002">
    <property type="protein sequence ID" value="SUF08909.1"/>
    <property type="molecule type" value="Genomic_DNA"/>
</dbReference>
<keyword evidence="6" id="KW-0472">Membrane</keyword>
<evidence type="ECO:0000259" key="7">
    <source>
        <dbReference type="Pfam" id="PF01343"/>
    </source>
</evidence>
<gene>
    <name evidence="9" type="primary">sppA</name>
    <name evidence="8" type="ORF">HX798_14320</name>
    <name evidence="9" type="ORF">NCTC7914_04939</name>
</gene>
<feature type="transmembrane region" description="Helical" evidence="6">
    <location>
        <begin position="55"/>
        <end position="75"/>
    </location>
</feature>
<dbReference type="AlphaFoldDB" id="A0A379PNM2"/>
<evidence type="ECO:0000256" key="6">
    <source>
        <dbReference type="SAM" id="Phobius"/>
    </source>
</evidence>
<evidence type="ECO:0000256" key="3">
    <source>
        <dbReference type="ARBA" id="ARBA00022801"/>
    </source>
</evidence>
<protein>
    <submittedName>
        <fullName evidence="8">S49 family peptidase</fullName>
    </submittedName>
    <submittedName>
        <fullName evidence="9">Signal peptide peptidase SppA, 36K type</fullName>
        <ecNumber evidence="9">3.4.21.-</ecNumber>
    </submittedName>
</protein>
<dbReference type="GO" id="GO:0006508">
    <property type="term" value="P:proteolysis"/>
    <property type="evidence" value="ECO:0007669"/>
    <property type="project" value="UniProtKB-KW"/>
</dbReference>